<evidence type="ECO:0000259" key="5">
    <source>
        <dbReference type="Pfam" id="PF07638"/>
    </source>
</evidence>
<name>A0A517XTP0_9BACT</name>
<dbReference type="InterPro" id="IPR014326">
    <property type="entry name" value="RNA_pol_sigma-70_Plancto"/>
</dbReference>
<gene>
    <name evidence="6" type="primary">sigW_5</name>
    <name evidence="6" type="ORF">ETAA1_28360</name>
</gene>
<organism evidence="6 7">
    <name type="scientific">Urbifossiella limnaea</name>
    <dbReference type="NCBI Taxonomy" id="2528023"/>
    <lineage>
        <taxon>Bacteria</taxon>
        <taxon>Pseudomonadati</taxon>
        <taxon>Planctomycetota</taxon>
        <taxon>Planctomycetia</taxon>
        <taxon>Gemmatales</taxon>
        <taxon>Gemmataceae</taxon>
        <taxon>Urbifossiella</taxon>
    </lineage>
</organism>
<dbReference type="NCBIfam" id="TIGR02937">
    <property type="entry name" value="sigma70-ECF"/>
    <property type="match status" value="1"/>
</dbReference>
<dbReference type="InterPro" id="IPR039425">
    <property type="entry name" value="RNA_pol_sigma-70-like"/>
</dbReference>
<dbReference type="KEGG" id="uli:ETAA1_28360"/>
<sequence>MATDPDPEIVALVDRLRTGDQAALGVLFDRHRDKLRRMISFRLDARLAGRVSASDVLQEAYIDALKRVEHYFAKPDQPFFGWLRLVVGQRLADVHREHLAGKRDAGREVGLHAGPPGADSACIAACLLAGGSSPSAAANRNERFAQLEAALARMDPLDREVLALRHFEELSNTETAELLGILPPAASKRYVRALARLKQILEEVPGFEG</sequence>
<dbReference type="RefSeq" id="WP_145239181.1">
    <property type="nucleotide sequence ID" value="NZ_CP036273.1"/>
</dbReference>
<dbReference type="Gene3D" id="1.10.10.10">
    <property type="entry name" value="Winged helix-like DNA-binding domain superfamily/Winged helix DNA-binding domain"/>
    <property type="match status" value="1"/>
</dbReference>
<evidence type="ECO:0000256" key="2">
    <source>
        <dbReference type="ARBA" id="ARBA00023015"/>
    </source>
</evidence>
<dbReference type="InterPro" id="IPR013325">
    <property type="entry name" value="RNA_pol_sigma_r2"/>
</dbReference>
<dbReference type="InterPro" id="IPR013324">
    <property type="entry name" value="RNA_pol_sigma_r3/r4-like"/>
</dbReference>
<protein>
    <submittedName>
        <fullName evidence="6">ECF RNA polymerase sigma factor SigW</fullName>
    </submittedName>
</protein>
<keyword evidence="7" id="KW-1185">Reference proteome</keyword>
<dbReference type="InterPro" id="IPR036388">
    <property type="entry name" value="WH-like_DNA-bd_sf"/>
</dbReference>
<dbReference type="Gene3D" id="1.10.1740.10">
    <property type="match status" value="1"/>
</dbReference>
<dbReference type="GO" id="GO:0016987">
    <property type="term" value="F:sigma factor activity"/>
    <property type="evidence" value="ECO:0007669"/>
    <property type="project" value="UniProtKB-KW"/>
</dbReference>
<keyword evidence="2" id="KW-0805">Transcription regulation</keyword>
<evidence type="ECO:0000256" key="4">
    <source>
        <dbReference type="ARBA" id="ARBA00023163"/>
    </source>
</evidence>
<dbReference type="Proteomes" id="UP000319576">
    <property type="component" value="Chromosome"/>
</dbReference>
<dbReference type="NCBIfam" id="TIGR02984">
    <property type="entry name" value="Sig-70_plancto1"/>
    <property type="match status" value="1"/>
</dbReference>
<dbReference type="PANTHER" id="PTHR43133:SF39">
    <property type="entry name" value="SIMILAR TO RNA POLYMERASE SIGMA-E FACTOR"/>
    <property type="match status" value="1"/>
</dbReference>
<dbReference type="SUPFAM" id="SSF88659">
    <property type="entry name" value="Sigma3 and sigma4 domains of RNA polymerase sigma factors"/>
    <property type="match status" value="1"/>
</dbReference>
<dbReference type="GO" id="GO:0006352">
    <property type="term" value="P:DNA-templated transcription initiation"/>
    <property type="evidence" value="ECO:0007669"/>
    <property type="project" value="InterPro"/>
</dbReference>
<dbReference type="OrthoDB" id="276109at2"/>
<evidence type="ECO:0000313" key="7">
    <source>
        <dbReference type="Proteomes" id="UP000319576"/>
    </source>
</evidence>
<keyword evidence="4" id="KW-0804">Transcription</keyword>
<dbReference type="EMBL" id="CP036273">
    <property type="protein sequence ID" value="QDU20873.1"/>
    <property type="molecule type" value="Genomic_DNA"/>
</dbReference>
<evidence type="ECO:0000256" key="1">
    <source>
        <dbReference type="ARBA" id="ARBA00010641"/>
    </source>
</evidence>
<dbReference type="InterPro" id="IPR053812">
    <property type="entry name" value="HTH_Sigma70_ECF-like"/>
</dbReference>
<dbReference type="PANTHER" id="PTHR43133">
    <property type="entry name" value="RNA POLYMERASE ECF-TYPE SIGMA FACTO"/>
    <property type="match status" value="1"/>
</dbReference>
<dbReference type="SUPFAM" id="SSF88946">
    <property type="entry name" value="Sigma2 domain of RNA polymerase sigma factors"/>
    <property type="match status" value="1"/>
</dbReference>
<accession>A0A517XTP0</accession>
<proteinExistence type="inferred from homology"/>
<dbReference type="AlphaFoldDB" id="A0A517XTP0"/>
<keyword evidence="3" id="KW-0731">Sigma factor</keyword>
<dbReference type="CDD" id="cd06171">
    <property type="entry name" value="Sigma70_r4"/>
    <property type="match status" value="1"/>
</dbReference>
<dbReference type="Pfam" id="PF07638">
    <property type="entry name" value="Sigma70_ECF"/>
    <property type="match status" value="1"/>
</dbReference>
<feature type="domain" description="RNA polymerase sigma-70 ECF-like HTH" evidence="5">
    <location>
        <begin position="8"/>
        <end position="198"/>
    </location>
</feature>
<evidence type="ECO:0000256" key="3">
    <source>
        <dbReference type="ARBA" id="ARBA00023082"/>
    </source>
</evidence>
<dbReference type="InterPro" id="IPR014284">
    <property type="entry name" value="RNA_pol_sigma-70_dom"/>
</dbReference>
<comment type="similarity">
    <text evidence="1">Belongs to the sigma-70 factor family. ECF subfamily.</text>
</comment>
<evidence type="ECO:0000313" key="6">
    <source>
        <dbReference type="EMBL" id="QDU20873.1"/>
    </source>
</evidence>
<reference evidence="6 7" key="1">
    <citation type="submission" date="2019-02" db="EMBL/GenBank/DDBJ databases">
        <title>Deep-cultivation of Planctomycetes and their phenomic and genomic characterization uncovers novel biology.</title>
        <authorList>
            <person name="Wiegand S."/>
            <person name="Jogler M."/>
            <person name="Boedeker C."/>
            <person name="Pinto D."/>
            <person name="Vollmers J."/>
            <person name="Rivas-Marin E."/>
            <person name="Kohn T."/>
            <person name="Peeters S.H."/>
            <person name="Heuer A."/>
            <person name="Rast P."/>
            <person name="Oberbeckmann S."/>
            <person name="Bunk B."/>
            <person name="Jeske O."/>
            <person name="Meyerdierks A."/>
            <person name="Storesund J.E."/>
            <person name="Kallscheuer N."/>
            <person name="Luecker S."/>
            <person name="Lage O.M."/>
            <person name="Pohl T."/>
            <person name="Merkel B.J."/>
            <person name="Hornburger P."/>
            <person name="Mueller R.-W."/>
            <person name="Bruemmer F."/>
            <person name="Labrenz M."/>
            <person name="Spormann A.M."/>
            <person name="Op den Camp H."/>
            <person name="Overmann J."/>
            <person name="Amann R."/>
            <person name="Jetten M.S.M."/>
            <person name="Mascher T."/>
            <person name="Medema M.H."/>
            <person name="Devos D.P."/>
            <person name="Kaster A.-K."/>
            <person name="Ovreas L."/>
            <person name="Rohde M."/>
            <person name="Galperin M.Y."/>
            <person name="Jogler C."/>
        </authorList>
    </citation>
    <scope>NUCLEOTIDE SEQUENCE [LARGE SCALE GENOMIC DNA]</scope>
    <source>
        <strain evidence="6 7">ETA_A1</strain>
    </source>
</reference>